<evidence type="ECO:0000256" key="2">
    <source>
        <dbReference type="ARBA" id="ARBA00022803"/>
    </source>
</evidence>
<keyword evidence="5" id="KW-1185">Reference proteome</keyword>
<dbReference type="InterPro" id="IPR011990">
    <property type="entry name" value="TPR-like_helical_dom_sf"/>
</dbReference>
<evidence type="ECO:0000256" key="1">
    <source>
        <dbReference type="ARBA" id="ARBA00022737"/>
    </source>
</evidence>
<keyword evidence="2 3" id="KW-0802">TPR repeat</keyword>
<name>A0A3P2A9U2_9BACE</name>
<dbReference type="Proteomes" id="UP000279562">
    <property type="component" value="Unassembled WGS sequence"/>
</dbReference>
<dbReference type="PROSITE" id="PS50005">
    <property type="entry name" value="TPR"/>
    <property type="match status" value="2"/>
</dbReference>
<dbReference type="EMBL" id="RQYF01000012">
    <property type="protein sequence ID" value="RRD92272.1"/>
    <property type="molecule type" value="Genomic_DNA"/>
</dbReference>
<evidence type="ECO:0000313" key="4">
    <source>
        <dbReference type="EMBL" id="RRD92272.1"/>
    </source>
</evidence>
<protein>
    <submittedName>
        <fullName evidence="4">Tetratricopeptide repeat protein</fullName>
    </submittedName>
</protein>
<dbReference type="RefSeq" id="WP_125238697.1">
    <property type="nucleotide sequence ID" value="NZ_RQYF01000012.1"/>
</dbReference>
<keyword evidence="1" id="KW-0677">Repeat</keyword>
<proteinExistence type="predicted"/>
<dbReference type="InterPro" id="IPR019734">
    <property type="entry name" value="TPR_rpt"/>
</dbReference>
<dbReference type="Pfam" id="PF13181">
    <property type="entry name" value="TPR_8"/>
    <property type="match status" value="3"/>
</dbReference>
<accession>A0A3P2A9U2</accession>
<feature type="repeat" description="TPR" evidence="3">
    <location>
        <begin position="344"/>
        <end position="377"/>
    </location>
</feature>
<comment type="caution">
    <text evidence="4">The sequence shown here is derived from an EMBL/GenBank/DDBJ whole genome shotgun (WGS) entry which is preliminary data.</text>
</comment>
<dbReference type="SUPFAM" id="SSF48452">
    <property type="entry name" value="TPR-like"/>
    <property type="match status" value="3"/>
</dbReference>
<evidence type="ECO:0000256" key="3">
    <source>
        <dbReference type="PROSITE-ProRule" id="PRU00339"/>
    </source>
</evidence>
<dbReference type="AlphaFoldDB" id="A0A3P2A9U2"/>
<dbReference type="Gene3D" id="1.25.40.10">
    <property type="entry name" value="Tetratricopeptide repeat domain"/>
    <property type="match status" value="4"/>
</dbReference>
<gene>
    <name evidence="4" type="ORF">EII33_04535</name>
</gene>
<dbReference type="SMART" id="SM00028">
    <property type="entry name" value="TPR"/>
    <property type="match status" value="7"/>
</dbReference>
<reference evidence="4 5" key="1">
    <citation type="submission" date="2018-11" db="EMBL/GenBank/DDBJ databases">
        <title>Genomes From Bacteria Associated with the Canine Oral Cavity: a Test Case for Automated Genome-Based Taxonomic Assignment.</title>
        <authorList>
            <person name="Coil D.A."/>
            <person name="Jospin G."/>
            <person name="Darling A.E."/>
            <person name="Wallis C."/>
            <person name="Davis I.J."/>
            <person name="Harris S."/>
            <person name="Eisen J.A."/>
            <person name="Holcombe L.J."/>
            <person name="O'Flynn C."/>
        </authorList>
    </citation>
    <scope>NUCLEOTIDE SEQUENCE [LARGE SCALE GENOMIC DNA]</scope>
    <source>
        <strain evidence="4 5">OH1047_COT-310</strain>
    </source>
</reference>
<organism evidence="4 5">
    <name type="scientific">Prevotella heparinolytica</name>
    <dbReference type="NCBI Taxonomy" id="28113"/>
    <lineage>
        <taxon>Bacteria</taxon>
        <taxon>Pseudomonadati</taxon>
        <taxon>Bacteroidota</taxon>
        <taxon>Bacteroidia</taxon>
        <taxon>Bacteroidales</taxon>
        <taxon>Bacteroidaceae</taxon>
        <taxon>Bacteroides</taxon>
    </lineage>
</organism>
<feature type="repeat" description="TPR" evidence="3">
    <location>
        <begin position="166"/>
        <end position="199"/>
    </location>
</feature>
<dbReference type="PANTHER" id="PTHR44186:SF1">
    <property type="entry name" value="BARDET-BIEDL SYNDROME 4 PROTEIN"/>
    <property type="match status" value="1"/>
</dbReference>
<dbReference type="PANTHER" id="PTHR44186">
    <property type="match status" value="1"/>
</dbReference>
<sequence>MSKINWLSDREKELRKFAAEYEAFKTDKKPLYLDADDIADLSNWYAVRHRYATAIELVEYGLRLHPGNTTLLVELSYLFLDTQKKKEAQEVLESITEDSSEVTILKANFLLEEGKVEEADELLNHMADQDDVINIIDVCYAYIDMGFPEKALPWLERGRKQHADREIYLAAAGDCYFSMGEIEKASGYFNQLIDINPYSAPYWIGLARCYFEQQVLDKTIEACDYALVADEECADAYTIKGHSFFQLGNEEMAMENYLQAEKFGALSSSFINTFIGMNKVAKGKWEEGYVFLEKAIKENTDYSSIPITSSSLYAHAAFCLHKMGETPKAHQYCQIAYELNPEDINSYLIEGRIYMEEGEYEKGAEKWDRAVEYAPYAETWYEIGLYCMEINQLNYAKTAFEQVKQMSPDFEDINEKLASLYMLLKDKENFTKYNSLCKHPLEWEKVEKLKQLLQDDNQNELIQIIKDIFDGLQ</sequence>
<evidence type="ECO:0000313" key="5">
    <source>
        <dbReference type="Proteomes" id="UP000279562"/>
    </source>
</evidence>